<evidence type="ECO:0000313" key="11">
    <source>
        <dbReference type="Proteomes" id="UP001652661"/>
    </source>
</evidence>
<reference evidence="12" key="1">
    <citation type="submission" date="2025-08" db="UniProtKB">
        <authorList>
            <consortium name="RefSeq"/>
        </authorList>
    </citation>
    <scope>IDENTIFICATION</scope>
    <source>
        <strain evidence="12">14028-0561.14</strain>
        <tissue evidence="12">Whole fly</tissue>
    </source>
</reference>
<feature type="transmembrane region" description="Helical" evidence="10">
    <location>
        <begin position="186"/>
        <end position="209"/>
    </location>
</feature>
<dbReference type="OMA" id="MPEAYWT"/>
<comment type="function">
    <text evidence="9">Plays a role in the sugar gustatory response.</text>
</comment>
<feature type="transmembrane region" description="Helical" evidence="10">
    <location>
        <begin position="249"/>
        <end position="269"/>
    </location>
</feature>
<evidence type="ECO:0000256" key="5">
    <source>
        <dbReference type="ARBA" id="ARBA00022989"/>
    </source>
</evidence>
<feature type="transmembrane region" description="Helical" evidence="10">
    <location>
        <begin position="346"/>
        <end position="367"/>
    </location>
</feature>
<evidence type="ECO:0000256" key="9">
    <source>
        <dbReference type="PIRNR" id="PIRNR038981"/>
    </source>
</evidence>
<feature type="transmembrane region" description="Helical" evidence="10">
    <location>
        <begin position="100"/>
        <end position="122"/>
    </location>
</feature>
<keyword evidence="11" id="KW-1185">Reference proteome</keyword>
<keyword evidence="4 10" id="KW-0812">Transmembrane</keyword>
<dbReference type="PANTHER" id="PTHR21421:SF29">
    <property type="entry name" value="GUSTATORY RECEPTOR 5A FOR TREHALOSE-RELATED"/>
    <property type="match status" value="1"/>
</dbReference>
<organism evidence="11 12">
    <name type="scientific">Drosophila kikkawai</name>
    <name type="common">Fruit fly</name>
    <dbReference type="NCBI Taxonomy" id="30033"/>
    <lineage>
        <taxon>Eukaryota</taxon>
        <taxon>Metazoa</taxon>
        <taxon>Ecdysozoa</taxon>
        <taxon>Arthropoda</taxon>
        <taxon>Hexapoda</taxon>
        <taxon>Insecta</taxon>
        <taxon>Pterygota</taxon>
        <taxon>Neoptera</taxon>
        <taxon>Endopterygota</taxon>
        <taxon>Diptera</taxon>
        <taxon>Brachycera</taxon>
        <taxon>Muscomorpha</taxon>
        <taxon>Ephydroidea</taxon>
        <taxon>Drosophilidae</taxon>
        <taxon>Drosophila</taxon>
        <taxon>Sophophora</taxon>
    </lineage>
</organism>
<comment type="subcellular location">
    <subcellularLocation>
        <location evidence="1">Cell membrane</location>
        <topology evidence="1">Multi-pass membrane protein</topology>
    </subcellularLocation>
</comment>
<keyword evidence="8 9" id="KW-0807">Transducer</keyword>
<evidence type="ECO:0000256" key="3">
    <source>
        <dbReference type="ARBA" id="ARBA00022475"/>
    </source>
</evidence>
<evidence type="ECO:0000256" key="7">
    <source>
        <dbReference type="ARBA" id="ARBA00023170"/>
    </source>
</evidence>
<dbReference type="PIRSF" id="PIRSF038981">
    <property type="entry name" value="GRP"/>
    <property type="match status" value="1"/>
</dbReference>
<dbReference type="GO" id="GO:0005886">
    <property type="term" value="C:plasma membrane"/>
    <property type="evidence" value="ECO:0007669"/>
    <property type="project" value="UniProtKB-SubCell"/>
</dbReference>
<evidence type="ECO:0000256" key="8">
    <source>
        <dbReference type="ARBA" id="ARBA00023224"/>
    </source>
</evidence>
<proteinExistence type="inferred from homology"/>
<dbReference type="Pfam" id="PF06151">
    <property type="entry name" value="Trehalose_recp"/>
    <property type="match status" value="1"/>
</dbReference>
<protein>
    <recommendedName>
        <fullName evidence="9">Gustatory receptor</fullName>
    </recommendedName>
</protein>
<dbReference type="Proteomes" id="UP001652661">
    <property type="component" value="Chromosome X"/>
</dbReference>
<evidence type="ECO:0000256" key="10">
    <source>
        <dbReference type="SAM" id="Phobius"/>
    </source>
</evidence>
<keyword evidence="3" id="KW-1003">Cell membrane</keyword>
<dbReference type="InterPro" id="IPR009318">
    <property type="entry name" value="Gustatory_rcpt"/>
</dbReference>
<evidence type="ECO:0000313" key="12">
    <source>
        <dbReference type="RefSeq" id="XP_017017964.3"/>
    </source>
</evidence>
<accession>A0A6P4I1Z7</accession>
<evidence type="ECO:0000256" key="2">
    <source>
        <dbReference type="ARBA" id="ARBA00005327"/>
    </source>
</evidence>
<comment type="similarity">
    <text evidence="2">Belongs to the insect chemoreceptor superfamily. Gustatory receptor (GR) family. Gr5a subfamily.</text>
</comment>
<sequence>MRSKWERFSGRTRLSNRLNRAVRQFHDQGRTFLEHLKRDVAQSRETQVRGTRQNFLHNGTFHEAVAPVLAVAQFFCIMPVSGICAVTHRGLSFSRRSWRFWYSLLYLCSTSVDLMFSVRKVFHGVLDVRSVEPIVFHVGILIASWQFLNLASLWPGLMRHWAAVEDRLPGYRCCRDRDRPARRIQFVAFLLLALSLMEHLLSIISAVYYDFCPQRSDPVESYLDSTSLQLFSVFPYSNWLGWLGKLQNVLLTFGWSYMDIFLMVLGLGLSEMLARLNRSLEQQVRQPMPEAYWTWSRTLYRSIVELIREVDDAVSGIILISFGSNLYFVCLQLLKSINTMPSSAHAVYFYFSLLFLLGRSSAVILFVSRINDQARAPLRLLRMVPSEGYHPEVSRFAAELASDRVALTGLKFFSVTRQMYLVVAGTVATYELVLIQFHEDKKSWDCLLNDDD</sequence>
<name>A0A6P4I1Z7_DROKI</name>
<evidence type="ECO:0000256" key="6">
    <source>
        <dbReference type="ARBA" id="ARBA00023136"/>
    </source>
</evidence>
<dbReference type="PANTHER" id="PTHR21421">
    <property type="entry name" value="GUSTATORY RECEPTOR"/>
    <property type="match status" value="1"/>
</dbReference>
<dbReference type="GO" id="GO:0033041">
    <property type="term" value="F:sweet taste receptor activity"/>
    <property type="evidence" value="ECO:0007669"/>
    <property type="project" value="TreeGrafter"/>
</dbReference>
<evidence type="ECO:0000256" key="1">
    <source>
        <dbReference type="ARBA" id="ARBA00004651"/>
    </source>
</evidence>
<dbReference type="GO" id="GO:0007165">
    <property type="term" value="P:signal transduction"/>
    <property type="evidence" value="ECO:0007669"/>
    <property type="project" value="UniProtKB-KW"/>
</dbReference>
<dbReference type="GeneID" id="108071670"/>
<keyword evidence="6 10" id="KW-0472">Membrane</keyword>
<dbReference type="AlphaFoldDB" id="A0A6P4I1Z7"/>
<keyword evidence="5 10" id="KW-1133">Transmembrane helix</keyword>
<keyword evidence="7 9" id="KW-0675">Receptor</keyword>
<dbReference type="OrthoDB" id="5800391at2759"/>
<dbReference type="RefSeq" id="XP_017017964.3">
    <property type="nucleotide sequence ID" value="XM_017162475.3"/>
</dbReference>
<feature type="transmembrane region" description="Helical" evidence="10">
    <location>
        <begin position="134"/>
        <end position="157"/>
    </location>
</feature>
<feature type="transmembrane region" description="Helical" evidence="10">
    <location>
        <begin position="64"/>
        <end position="88"/>
    </location>
</feature>
<feature type="transmembrane region" description="Helical" evidence="10">
    <location>
        <begin position="313"/>
        <end position="334"/>
    </location>
</feature>
<evidence type="ECO:0000256" key="4">
    <source>
        <dbReference type="ARBA" id="ARBA00022692"/>
    </source>
</evidence>
<gene>
    <name evidence="12" type="primary">Gr5a</name>
</gene>